<reference evidence="4 5" key="1">
    <citation type="journal article" date="2019" name="Sci. Rep.">
        <title>Orb-weaving spider Araneus ventricosus genome elucidates the spidroin gene catalogue.</title>
        <authorList>
            <person name="Kono N."/>
            <person name="Nakamura H."/>
            <person name="Ohtoshi R."/>
            <person name="Moran D.A.P."/>
            <person name="Shinohara A."/>
            <person name="Yoshida Y."/>
            <person name="Fujiwara M."/>
            <person name="Mori M."/>
            <person name="Tomita M."/>
            <person name="Arakawa K."/>
        </authorList>
    </citation>
    <scope>NUCLEOTIDE SEQUENCE [LARGE SCALE GENOMIC DNA]</scope>
</reference>
<dbReference type="SUPFAM" id="SSF54928">
    <property type="entry name" value="RNA-binding domain, RBD"/>
    <property type="match status" value="1"/>
</dbReference>
<evidence type="ECO:0000256" key="2">
    <source>
        <dbReference type="PROSITE-ProRule" id="PRU00176"/>
    </source>
</evidence>
<evidence type="ECO:0000259" key="3">
    <source>
        <dbReference type="PROSITE" id="PS50102"/>
    </source>
</evidence>
<organism evidence="4 5">
    <name type="scientific">Araneus ventricosus</name>
    <name type="common">Orbweaver spider</name>
    <name type="synonym">Epeira ventricosa</name>
    <dbReference type="NCBI Taxonomy" id="182803"/>
    <lineage>
        <taxon>Eukaryota</taxon>
        <taxon>Metazoa</taxon>
        <taxon>Ecdysozoa</taxon>
        <taxon>Arthropoda</taxon>
        <taxon>Chelicerata</taxon>
        <taxon>Arachnida</taxon>
        <taxon>Araneae</taxon>
        <taxon>Araneomorphae</taxon>
        <taxon>Entelegynae</taxon>
        <taxon>Araneoidea</taxon>
        <taxon>Araneidae</taxon>
        <taxon>Araneus</taxon>
    </lineage>
</organism>
<feature type="domain" description="RRM" evidence="3">
    <location>
        <begin position="6"/>
        <end position="76"/>
    </location>
</feature>
<dbReference type="PANTHER" id="PTHR48025:SF1">
    <property type="entry name" value="RRM DOMAIN-CONTAINING PROTEIN"/>
    <property type="match status" value="1"/>
</dbReference>
<dbReference type="Gene3D" id="3.30.70.330">
    <property type="match status" value="1"/>
</dbReference>
<sequence length="85" mass="9415">MTAPRTKLFVGHLPDGCTNDDVLSLFSKYGTVQECEVKKKYGLVQMDTPKEAEDAIQALNNYKFRGSSLCVEVSIVILFLSLGEL</sequence>
<dbReference type="PANTHER" id="PTHR48025">
    <property type="entry name" value="OS02G0815200 PROTEIN"/>
    <property type="match status" value="1"/>
</dbReference>
<dbReference type="EMBL" id="BGPR01009552">
    <property type="protein sequence ID" value="GBN40769.1"/>
    <property type="molecule type" value="Genomic_DNA"/>
</dbReference>
<dbReference type="InterPro" id="IPR050502">
    <property type="entry name" value="Euk_RNA-bind_prot"/>
</dbReference>
<proteinExistence type="predicted"/>
<dbReference type="Pfam" id="PF00076">
    <property type="entry name" value="RRM_1"/>
    <property type="match status" value="1"/>
</dbReference>
<dbReference type="SMART" id="SM00360">
    <property type="entry name" value="RRM"/>
    <property type="match status" value="1"/>
</dbReference>
<evidence type="ECO:0000313" key="4">
    <source>
        <dbReference type="EMBL" id="GBN40769.1"/>
    </source>
</evidence>
<keyword evidence="1 2" id="KW-0694">RNA-binding</keyword>
<keyword evidence="5" id="KW-1185">Reference proteome</keyword>
<dbReference type="OrthoDB" id="1879688at2759"/>
<dbReference type="InterPro" id="IPR012677">
    <property type="entry name" value="Nucleotide-bd_a/b_plait_sf"/>
</dbReference>
<dbReference type="Proteomes" id="UP000499080">
    <property type="component" value="Unassembled WGS sequence"/>
</dbReference>
<protein>
    <recommendedName>
        <fullName evidence="3">RRM domain-containing protein</fullName>
    </recommendedName>
</protein>
<dbReference type="GO" id="GO:0005634">
    <property type="term" value="C:nucleus"/>
    <property type="evidence" value="ECO:0007669"/>
    <property type="project" value="TreeGrafter"/>
</dbReference>
<comment type="caution">
    <text evidence="4">The sequence shown here is derived from an EMBL/GenBank/DDBJ whole genome shotgun (WGS) entry which is preliminary data.</text>
</comment>
<evidence type="ECO:0000313" key="5">
    <source>
        <dbReference type="Proteomes" id="UP000499080"/>
    </source>
</evidence>
<evidence type="ECO:0000256" key="1">
    <source>
        <dbReference type="ARBA" id="ARBA00022884"/>
    </source>
</evidence>
<dbReference type="InterPro" id="IPR035979">
    <property type="entry name" value="RBD_domain_sf"/>
</dbReference>
<accession>A0A4Y2NQ64</accession>
<dbReference type="PROSITE" id="PS50102">
    <property type="entry name" value="RRM"/>
    <property type="match status" value="1"/>
</dbReference>
<dbReference type="InterPro" id="IPR000504">
    <property type="entry name" value="RRM_dom"/>
</dbReference>
<dbReference type="AlphaFoldDB" id="A0A4Y2NQ64"/>
<gene>
    <name evidence="4" type="ORF">AVEN_928_1</name>
</gene>
<dbReference type="GO" id="GO:0003729">
    <property type="term" value="F:mRNA binding"/>
    <property type="evidence" value="ECO:0007669"/>
    <property type="project" value="TreeGrafter"/>
</dbReference>
<name>A0A4Y2NQ64_ARAVE</name>